<keyword evidence="1" id="KW-0732">Signal</keyword>
<reference evidence="6 7" key="1">
    <citation type="submission" date="2021-03" db="EMBL/GenBank/DDBJ databases">
        <title>Genomic Encyclopedia of Type Strains, Phase IV (KMG-IV): sequencing the most valuable type-strain genomes for metagenomic binning, comparative biology and taxonomic classification.</title>
        <authorList>
            <person name="Goeker M."/>
        </authorList>
    </citation>
    <scope>NUCLEOTIDE SEQUENCE [LARGE SCALE GENOMIC DNA]</scope>
    <source>
        <strain evidence="6 7">DSM 23491</strain>
    </source>
</reference>
<dbReference type="InterPro" id="IPR016047">
    <property type="entry name" value="M23ase_b-sheet_dom"/>
</dbReference>
<accession>A0ABS4H6T2</accession>
<evidence type="ECO:0000259" key="4">
    <source>
        <dbReference type="PROSITE" id="PS51109"/>
    </source>
</evidence>
<gene>
    <name evidence="6" type="ORF">J2Z20_003156</name>
</gene>
<comment type="caution">
    <text evidence="6">The sequence shown here is derived from an EMBL/GenBank/DDBJ whole genome shotgun (WGS) entry which is preliminary data.</text>
</comment>
<proteinExistence type="predicted"/>
<dbReference type="RefSeq" id="WP_209852348.1">
    <property type="nucleotide sequence ID" value="NZ_CBCRVE010000012.1"/>
</dbReference>
<dbReference type="EMBL" id="JAGGKP010000012">
    <property type="protein sequence ID" value="MBP1938237.1"/>
    <property type="molecule type" value="Genomic_DNA"/>
</dbReference>
<dbReference type="SMART" id="SM01208">
    <property type="entry name" value="G5"/>
    <property type="match status" value="1"/>
</dbReference>
<keyword evidence="7" id="KW-1185">Reference proteome</keyword>
<dbReference type="SMART" id="SM00257">
    <property type="entry name" value="LysM"/>
    <property type="match status" value="1"/>
</dbReference>
<dbReference type="Pfam" id="PF01476">
    <property type="entry name" value="LysM"/>
    <property type="match status" value="1"/>
</dbReference>
<name>A0ABS4H6T2_9BACL</name>
<dbReference type="InterPro" id="IPR018392">
    <property type="entry name" value="LysM"/>
</dbReference>
<dbReference type="GO" id="GO:0016787">
    <property type="term" value="F:hydrolase activity"/>
    <property type="evidence" value="ECO:0007669"/>
    <property type="project" value="UniProtKB-KW"/>
</dbReference>
<feature type="transmembrane region" description="Helical" evidence="3">
    <location>
        <begin position="44"/>
        <end position="66"/>
    </location>
</feature>
<feature type="region of interest" description="Disordered" evidence="2">
    <location>
        <begin position="192"/>
        <end position="211"/>
    </location>
</feature>
<dbReference type="PANTHER" id="PTHR21666">
    <property type="entry name" value="PEPTIDASE-RELATED"/>
    <property type="match status" value="1"/>
</dbReference>
<keyword evidence="3" id="KW-1133">Transmembrane helix</keyword>
<dbReference type="PROSITE" id="PS51782">
    <property type="entry name" value="LYSM"/>
    <property type="match status" value="1"/>
</dbReference>
<keyword evidence="3" id="KW-0812">Transmembrane</keyword>
<feature type="domain" description="LysM" evidence="5">
    <location>
        <begin position="251"/>
        <end position="295"/>
    </location>
</feature>
<dbReference type="Gene3D" id="2.70.70.10">
    <property type="entry name" value="Glucose Permease (Domain IIA)"/>
    <property type="match status" value="1"/>
</dbReference>
<evidence type="ECO:0000313" key="7">
    <source>
        <dbReference type="Proteomes" id="UP001519273"/>
    </source>
</evidence>
<dbReference type="SUPFAM" id="SSF51261">
    <property type="entry name" value="Duplicated hybrid motif"/>
    <property type="match status" value="1"/>
</dbReference>
<dbReference type="CDD" id="cd12797">
    <property type="entry name" value="M23_peptidase"/>
    <property type="match status" value="1"/>
</dbReference>
<dbReference type="Pfam" id="PF01551">
    <property type="entry name" value="Peptidase_M23"/>
    <property type="match status" value="1"/>
</dbReference>
<organism evidence="6 7">
    <name type="scientific">Paenibacillus sediminis</name>
    <dbReference type="NCBI Taxonomy" id="664909"/>
    <lineage>
        <taxon>Bacteria</taxon>
        <taxon>Bacillati</taxon>
        <taxon>Bacillota</taxon>
        <taxon>Bacilli</taxon>
        <taxon>Bacillales</taxon>
        <taxon>Paenibacillaceae</taxon>
        <taxon>Paenibacillus</taxon>
    </lineage>
</organism>
<evidence type="ECO:0000256" key="3">
    <source>
        <dbReference type="SAM" id="Phobius"/>
    </source>
</evidence>
<evidence type="ECO:0000256" key="1">
    <source>
        <dbReference type="ARBA" id="ARBA00022729"/>
    </source>
</evidence>
<dbReference type="Pfam" id="PF07501">
    <property type="entry name" value="G5"/>
    <property type="match status" value="1"/>
</dbReference>
<evidence type="ECO:0000313" key="6">
    <source>
        <dbReference type="EMBL" id="MBP1938237.1"/>
    </source>
</evidence>
<dbReference type="InterPro" id="IPR011098">
    <property type="entry name" value="G5_dom"/>
</dbReference>
<dbReference type="CDD" id="cd00118">
    <property type="entry name" value="LysM"/>
    <property type="match status" value="1"/>
</dbReference>
<keyword evidence="6" id="KW-0378">Hydrolase</keyword>
<dbReference type="InterPro" id="IPR050570">
    <property type="entry name" value="Cell_wall_metabolism_enzyme"/>
</dbReference>
<sequence length="508" mass="56039">MKGFKSKRTIHPNRHEDVIHMDKTSKDKQTVRERLLHLFKSKKWLTMSAAGALVAGVIIFAGIQIVQSKMVSFYHVYINGAEVGTINDQSQLTELYKLKQQSLAKQYPNAEMVLQTDNITTSADRKYKAVVDAKSTLKKVEGALTGYARGVELKVNGKTVGIVKNQETADYILNQVEQSYVPAGKIASPTLKTVSTSAGDGGKRKQPPQRKLESVTFSEQINVVPVETDPHNIINPEDAVKMLTTDQATPIIYEVREGDTISSIAKKYNLSEKQIYKNNPGVQELYLQIGDELNLTVPKPLLTLKTVEIVTEEIVTEPKIVVRKSDSLRSGQSKVISEGNSGLKRMEYRITKENGDVVSEEWLGHEVLKQSTPTVVMKGTKIVGVGSGDFAWPVVHAIMSSSYGTRWGRMHKGVDLVSSNRSILAADEGVVTFAGVKHGYGNTIVINHRNGYETLYGHLSSIRVNVGDIVEQGSKIGIMGSTGHSTGTHLHFEIHKNSVVQNPMKYLE</sequence>
<dbReference type="PANTHER" id="PTHR21666:SF270">
    <property type="entry name" value="MUREIN HYDROLASE ACTIVATOR ENVC"/>
    <property type="match status" value="1"/>
</dbReference>
<dbReference type="InterPro" id="IPR036779">
    <property type="entry name" value="LysM_dom_sf"/>
</dbReference>
<feature type="domain" description="G5" evidence="4">
    <location>
        <begin position="301"/>
        <end position="382"/>
    </location>
</feature>
<keyword evidence="3" id="KW-0472">Membrane</keyword>
<protein>
    <submittedName>
        <fullName evidence="6">Murein DD-endopeptidase MepM/ murein hydrolase activator NlpD</fullName>
    </submittedName>
</protein>
<dbReference type="InterPro" id="IPR011055">
    <property type="entry name" value="Dup_hybrid_motif"/>
</dbReference>
<dbReference type="PROSITE" id="PS51109">
    <property type="entry name" value="G5"/>
    <property type="match status" value="1"/>
</dbReference>
<evidence type="ECO:0000259" key="5">
    <source>
        <dbReference type="PROSITE" id="PS51782"/>
    </source>
</evidence>
<dbReference type="Gene3D" id="2.20.230.10">
    <property type="entry name" value="Resuscitation-promoting factor rpfb"/>
    <property type="match status" value="1"/>
</dbReference>
<dbReference type="Gene3D" id="3.10.350.10">
    <property type="entry name" value="LysM domain"/>
    <property type="match status" value="1"/>
</dbReference>
<evidence type="ECO:0000256" key="2">
    <source>
        <dbReference type="SAM" id="MobiDB-lite"/>
    </source>
</evidence>
<dbReference type="Proteomes" id="UP001519273">
    <property type="component" value="Unassembled WGS sequence"/>
</dbReference>